<organism evidence="4 5">
    <name type="scientific">Mycolicibacterium moriokaense</name>
    <dbReference type="NCBI Taxonomy" id="39691"/>
    <lineage>
        <taxon>Bacteria</taxon>
        <taxon>Bacillati</taxon>
        <taxon>Actinomycetota</taxon>
        <taxon>Actinomycetes</taxon>
        <taxon>Mycobacteriales</taxon>
        <taxon>Mycobacteriaceae</taxon>
        <taxon>Mycolicibacterium</taxon>
    </lineage>
</organism>
<dbReference type="PROSITE" id="PS00061">
    <property type="entry name" value="ADH_SHORT"/>
    <property type="match status" value="1"/>
</dbReference>
<gene>
    <name evidence="4" type="ORF">C8E89_13348</name>
</gene>
<evidence type="ECO:0000256" key="2">
    <source>
        <dbReference type="ARBA" id="ARBA00023002"/>
    </source>
</evidence>
<evidence type="ECO:0000256" key="1">
    <source>
        <dbReference type="ARBA" id="ARBA00006484"/>
    </source>
</evidence>
<evidence type="ECO:0000313" key="4">
    <source>
        <dbReference type="EMBL" id="PXX00787.1"/>
    </source>
</evidence>
<dbReference type="InterPro" id="IPR020904">
    <property type="entry name" value="Sc_DH/Rdtase_CS"/>
</dbReference>
<dbReference type="Proteomes" id="UP000247781">
    <property type="component" value="Unassembled WGS sequence"/>
</dbReference>
<proteinExistence type="inferred from homology"/>
<keyword evidence="5" id="KW-1185">Reference proteome</keyword>
<accession>A0A318H7D9</accession>
<dbReference type="AlphaFoldDB" id="A0A318H7D9"/>
<evidence type="ECO:0000313" key="5">
    <source>
        <dbReference type="Proteomes" id="UP000247781"/>
    </source>
</evidence>
<reference evidence="4 5" key="2">
    <citation type="submission" date="2018-06" db="EMBL/GenBank/DDBJ databases">
        <title>Sequencing of bacterial isolates from soil warming experiment in Harvard Forest, Massachusetts, USA.</title>
        <authorList>
            <person name="Deangelis K.PhD."/>
        </authorList>
    </citation>
    <scope>NUCLEOTIDE SEQUENCE [LARGE SCALE GENOMIC DNA]</scope>
    <source>
        <strain evidence="4 5">GAS496</strain>
    </source>
</reference>
<comment type="similarity">
    <text evidence="1">Belongs to the short-chain dehydrogenases/reductases (SDR) family.</text>
</comment>
<dbReference type="NCBIfam" id="NF005559">
    <property type="entry name" value="PRK07231.1"/>
    <property type="match status" value="1"/>
</dbReference>
<dbReference type="CDD" id="cd05233">
    <property type="entry name" value="SDR_c"/>
    <property type="match status" value="1"/>
</dbReference>
<dbReference type="PANTHER" id="PTHR43943:SF2">
    <property type="entry name" value="DEHYDROGENASE_REDUCTASE 4"/>
    <property type="match status" value="1"/>
</dbReference>
<dbReference type="Gene3D" id="3.40.50.720">
    <property type="entry name" value="NAD(P)-binding Rossmann-like Domain"/>
    <property type="match status" value="1"/>
</dbReference>
<dbReference type="InterPro" id="IPR002347">
    <property type="entry name" value="SDR_fam"/>
</dbReference>
<name>A0A318H7D9_9MYCO</name>
<sequence>MTSRPTGDGYLDGRVAVVTGGGRGLGAALARGLAAAGAQVVLAGRQLARCREVVEKIRGQGGQASAIDADISVTADRSRLITHAVDTFGGIDVLVNNAAILKPHLLMKVTEDELDEIWAVNVKGPVLLAQAAHPHLRAGGGVIVNVAAAGAFQTIAGIGAYSAAKAALVNWTSTMAKEWAPDGIRVNNLVPGPVATDMILPRDDGRRVEFESQMSAQTLIGRLAAPEDLAAAVVFLCSDQSAFMTGRSLFMDGGLLV</sequence>
<dbReference type="EMBL" id="QJJU01000033">
    <property type="protein sequence ID" value="PXX00787.1"/>
    <property type="molecule type" value="Genomic_DNA"/>
</dbReference>
<dbReference type="OrthoDB" id="9803333at2"/>
<dbReference type="RefSeq" id="WP_110319732.1">
    <property type="nucleotide sequence ID" value="NZ_QJJU01000033.1"/>
</dbReference>
<protein>
    <submittedName>
        <fullName evidence="4">NAD(P)-dependent dehydrogenase (Short-subunit alcohol dehydrogenase family)</fullName>
    </submittedName>
</protein>
<dbReference type="InterPro" id="IPR036291">
    <property type="entry name" value="NAD(P)-bd_dom_sf"/>
</dbReference>
<reference evidence="5" key="1">
    <citation type="submission" date="2018-05" db="EMBL/GenBank/DDBJ databases">
        <authorList>
            <person name="Deangelis K."/>
            <person name="Huntemann M."/>
            <person name="Clum A."/>
            <person name="Pillay M."/>
            <person name="Palaniappan K."/>
            <person name="Varghese N."/>
            <person name="Mikhailova N."/>
            <person name="Stamatis D."/>
            <person name="Reddy T."/>
            <person name="Daum C."/>
            <person name="Shapiro N."/>
            <person name="Ivanova N."/>
            <person name="Kyrpides N."/>
            <person name="Woyke T."/>
        </authorList>
    </citation>
    <scope>NUCLEOTIDE SEQUENCE [LARGE SCALE GENOMIC DNA]</scope>
    <source>
        <strain evidence="5">GAS496</strain>
    </source>
</reference>
<evidence type="ECO:0000259" key="3">
    <source>
        <dbReference type="SMART" id="SM00822"/>
    </source>
</evidence>
<dbReference type="SMART" id="SM00822">
    <property type="entry name" value="PKS_KR"/>
    <property type="match status" value="1"/>
</dbReference>
<feature type="domain" description="Ketoreductase" evidence="3">
    <location>
        <begin position="14"/>
        <end position="192"/>
    </location>
</feature>
<dbReference type="SUPFAM" id="SSF51735">
    <property type="entry name" value="NAD(P)-binding Rossmann-fold domains"/>
    <property type="match status" value="1"/>
</dbReference>
<keyword evidence="2" id="KW-0560">Oxidoreductase</keyword>
<dbReference type="Pfam" id="PF13561">
    <property type="entry name" value="adh_short_C2"/>
    <property type="match status" value="1"/>
</dbReference>
<dbReference type="PANTHER" id="PTHR43943">
    <property type="entry name" value="DEHYDROGENASE/REDUCTASE (SDR FAMILY) MEMBER 4"/>
    <property type="match status" value="1"/>
</dbReference>
<dbReference type="PRINTS" id="PR00081">
    <property type="entry name" value="GDHRDH"/>
</dbReference>
<dbReference type="FunFam" id="3.40.50.720:FF:000084">
    <property type="entry name" value="Short-chain dehydrogenase reductase"/>
    <property type="match status" value="1"/>
</dbReference>
<dbReference type="GO" id="GO:0016491">
    <property type="term" value="F:oxidoreductase activity"/>
    <property type="evidence" value="ECO:0007669"/>
    <property type="project" value="UniProtKB-KW"/>
</dbReference>
<comment type="caution">
    <text evidence="4">The sequence shown here is derived from an EMBL/GenBank/DDBJ whole genome shotgun (WGS) entry which is preliminary data.</text>
</comment>
<dbReference type="InterPro" id="IPR057326">
    <property type="entry name" value="KR_dom"/>
</dbReference>
<dbReference type="PRINTS" id="PR00080">
    <property type="entry name" value="SDRFAMILY"/>
</dbReference>